<comment type="similarity">
    <text evidence="2 11">Belongs to the glypican family.</text>
</comment>
<evidence type="ECO:0000256" key="14">
    <source>
        <dbReference type="SAM" id="SignalP"/>
    </source>
</evidence>
<keyword evidence="9 12" id="KW-0357">Heparan sulfate</keyword>
<evidence type="ECO:0000256" key="3">
    <source>
        <dbReference type="ARBA" id="ARBA00022475"/>
    </source>
</evidence>
<keyword evidence="8" id="KW-0325">Glycoprotein</keyword>
<dbReference type="GO" id="GO:0098552">
    <property type="term" value="C:side of membrane"/>
    <property type="evidence" value="ECO:0007669"/>
    <property type="project" value="UniProtKB-KW"/>
</dbReference>
<feature type="compositionally biased region" description="Low complexity" evidence="13">
    <location>
        <begin position="698"/>
        <end position="710"/>
    </location>
</feature>
<dbReference type="PANTHER" id="PTHR10822">
    <property type="entry name" value="GLYPICAN"/>
    <property type="match status" value="1"/>
</dbReference>
<feature type="region of interest" description="Disordered" evidence="13">
    <location>
        <begin position="463"/>
        <end position="508"/>
    </location>
</feature>
<feature type="signal peptide" evidence="14">
    <location>
        <begin position="1"/>
        <end position="30"/>
    </location>
</feature>
<feature type="region of interest" description="Disordered" evidence="13">
    <location>
        <begin position="614"/>
        <end position="711"/>
    </location>
</feature>
<evidence type="ECO:0000256" key="12">
    <source>
        <dbReference type="RuleBase" id="RU003519"/>
    </source>
</evidence>
<dbReference type="OrthoDB" id="10010764at2759"/>
<evidence type="ECO:0008006" key="17">
    <source>
        <dbReference type="Google" id="ProtNLM"/>
    </source>
</evidence>
<evidence type="ECO:0000313" key="15">
    <source>
        <dbReference type="EnsemblMetazoa" id="AAEL000433-PB"/>
    </source>
</evidence>
<dbReference type="PANTHER" id="PTHR10822:SF30">
    <property type="entry name" value="DALLY-LIKE, ISOFORM A"/>
    <property type="match status" value="1"/>
</dbReference>
<name>A0A903TL69_AEDAE</name>
<reference evidence="15" key="2">
    <citation type="submission" date="2022-10" db="UniProtKB">
        <authorList>
            <consortium name="EnsemblMetazoa"/>
        </authorList>
    </citation>
    <scope>IDENTIFICATION</scope>
    <source>
        <strain evidence="15">LVP_AGWG</strain>
    </source>
</reference>
<dbReference type="GO" id="GO:0009986">
    <property type="term" value="C:cell surface"/>
    <property type="evidence" value="ECO:0007669"/>
    <property type="project" value="TreeGrafter"/>
</dbReference>
<feature type="compositionally biased region" description="Polar residues" evidence="13">
    <location>
        <begin position="463"/>
        <end position="474"/>
    </location>
</feature>
<gene>
    <name evidence="15" type="primary">5577324</name>
</gene>
<feature type="chain" id="PRO_5036858515" description="Glypican" evidence="14">
    <location>
        <begin position="31"/>
        <end position="741"/>
    </location>
</feature>
<dbReference type="GO" id="GO:0045202">
    <property type="term" value="C:synapse"/>
    <property type="evidence" value="ECO:0007669"/>
    <property type="project" value="TreeGrafter"/>
</dbReference>
<dbReference type="EnsemblMetazoa" id="AAEL000433-RB">
    <property type="protein sequence ID" value="AAEL000433-PB"/>
    <property type="gene ID" value="AAEL000433"/>
</dbReference>
<evidence type="ECO:0000256" key="2">
    <source>
        <dbReference type="ARBA" id="ARBA00010260"/>
    </source>
</evidence>
<dbReference type="InterPro" id="IPR001863">
    <property type="entry name" value="Glypican"/>
</dbReference>
<reference evidence="15 16" key="1">
    <citation type="submission" date="2017-06" db="EMBL/GenBank/DDBJ databases">
        <title>Aedes aegypti genome working group (AGWG) sequencing and assembly.</title>
        <authorList>
            <consortium name="Aedes aegypti Genome Working Group (AGWG)"/>
            <person name="Matthews B.J."/>
        </authorList>
    </citation>
    <scope>NUCLEOTIDE SEQUENCE [LARGE SCALE GENOMIC DNA]</scope>
    <source>
        <strain evidence="15 16">LVP_AGWG</strain>
    </source>
</reference>
<protein>
    <recommendedName>
        <fullName evidence="17">Glypican</fullName>
    </recommendedName>
</protein>
<evidence type="ECO:0000256" key="5">
    <source>
        <dbReference type="ARBA" id="ARBA00022729"/>
    </source>
</evidence>
<keyword evidence="5 14" id="KW-0732">Signal</keyword>
<evidence type="ECO:0000256" key="9">
    <source>
        <dbReference type="ARBA" id="ARBA00023207"/>
    </source>
</evidence>
<evidence type="ECO:0000313" key="16">
    <source>
        <dbReference type="Proteomes" id="UP000008820"/>
    </source>
</evidence>
<dbReference type="GO" id="GO:0005886">
    <property type="term" value="C:plasma membrane"/>
    <property type="evidence" value="ECO:0007669"/>
    <property type="project" value="UniProtKB-SubCell"/>
</dbReference>
<proteinExistence type="inferred from homology"/>
<evidence type="ECO:0000256" key="4">
    <source>
        <dbReference type="ARBA" id="ARBA00022622"/>
    </source>
</evidence>
<comment type="subcellular location">
    <subcellularLocation>
        <location evidence="1 12">Cell membrane</location>
        <topology evidence="1 12">Lipid-anchor</topology>
        <topology evidence="1 12">GPI-anchor</topology>
    </subcellularLocation>
</comment>
<keyword evidence="7 12" id="KW-0472">Membrane</keyword>
<keyword evidence="4 12" id="KW-0336">GPI-anchor</keyword>
<comment type="function">
    <text evidence="12">Cell surface proteoglycan.</text>
</comment>
<evidence type="ECO:0000256" key="7">
    <source>
        <dbReference type="ARBA" id="ARBA00023136"/>
    </source>
</evidence>
<sequence length="741" mass="81958">MKMALWPRNAAFAVCLHLLILSGQWQPSSAISSVPVAGVATVGSGGNSSENVLLQTETSTGTGPTSGTKRTCSNVHSIFEQRGFNTANMPTDPVTDRPLRYCDVPPGGTCCTHTIENKLAVHAKTLLERNTKDSITKLSSVLGIRAQKFNDFFKQLLAESKAEFHAMFKRTYGTIYEQNAYVFADLFIELERYYANGKVDLGEAMDSFFNVLYQKMFTVLNSQYSFNTKYLGCVSEHMKELKPFGDVPDKLSVQIKRSFVATRTFAQALNSAAEVAKNMGNVRLTAECTAALTKMSTCNTCAGFLEKPCSSYCVNVMKGCLQNYLELDAEWDSFVATMERVSDRLLGPFNIVMVVEPINIKISEAIMNFQETGQDISSRVFQGCGKPTLGRRRRATNLVPLVEPELIRNRRSKMNENRIQDDSDIFIFDDETVPNERQLTKRSAQESSSRELKYEPVQFSNGEIQFTNNNSPPSHHQAPSPNPNTNRSNKRKNNRKQTDDEDSTREPLDRLVKDIRQRVKDSKRFWSNLPYMLCNNEEVAASPSSDGNCWNGHTVDRYLHGIASESEKNPEFPNRSASNRQSAIVQQQLFTLRTAISQLRNAYNGHDVEWTDQEDNYYGSGSGGGSGFDEDDEAGSGLGPWEVEERHRPDMPDYPIGVSKSDINNGGSTGAGGANNEIEYTGHKNVPTVEGGSGSSSGGTSSTAGSGSSSRAPQMSITRALLQFFLPLVIAWFGGLFADLL</sequence>
<evidence type="ECO:0000256" key="10">
    <source>
        <dbReference type="ARBA" id="ARBA00023288"/>
    </source>
</evidence>
<keyword evidence="6 12" id="KW-0654">Proteoglycan</keyword>
<accession>A0A903TL69</accession>
<keyword evidence="10 12" id="KW-0449">Lipoprotein</keyword>
<keyword evidence="16" id="KW-1185">Reference proteome</keyword>
<evidence type="ECO:0000256" key="13">
    <source>
        <dbReference type="SAM" id="MobiDB-lite"/>
    </source>
</evidence>
<evidence type="ECO:0000256" key="6">
    <source>
        <dbReference type="ARBA" id="ARBA00022974"/>
    </source>
</evidence>
<dbReference type="GO" id="GO:0005576">
    <property type="term" value="C:extracellular region"/>
    <property type="evidence" value="ECO:0007669"/>
    <property type="project" value="TreeGrafter"/>
</dbReference>
<evidence type="ECO:0000256" key="8">
    <source>
        <dbReference type="ARBA" id="ARBA00023180"/>
    </source>
</evidence>
<keyword evidence="3" id="KW-1003">Cell membrane</keyword>
<dbReference type="AlphaFoldDB" id="A0A903TL69"/>
<dbReference type="GO" id="GO:1905475">
    <property type="term" value="P:regulation of protein localization to membrane"/>
    <property type="evidence" value="ECO:0007669"/>
    <property type="project" value="TreeGrafter"/>
</dbReference>
<dbReference type="GO" id="GO:0016477">
    <property type="term" value="P:cell migration"/>
    <property type="evidence" value="ECO:0007669"/>
    <property type="project" value="TreeGrafter"/>
</dbReference>
<dbReference type="Proteomes" id="UP000008820">
    <property type="component" value="Chromosome 3"/>
</dbReference>
<dbReference type="GO" id="GO:0009966">
    <property type="term" value="P:regulation of signal transduction"/>
    <property type="evidence" value="ECO:0007669"/>
    <property type="project" value="InterPro"/>
</dbReference>
<evidence type="ECO:0000256" key="1">
    <source>
        <dbReference type="ARBA" id="ARBA00004609"/>
    </source>
</evidence>
<dbReference type="Pfam" id="PF01153">
    <property type="entry name" value="Glypican"/>
    <property type="match status" value="2"/>
</dbReference>
<evidence type="ECO:0000256" key="11">
    <source>
        <dbReference type="RuleBase" id="RU003518"/>
    </source>
</evidence>
<organism evidence="15 16">
    <name type="scientific">Aedes aegypti</name>
    <name type="common">Yellowfever mosquito</name>
    <name type="synonym">Culex aegypti</name>
    <dbReference type="NCBI Taxonomy" id="7159"/>
    <lineage>
        <taxon>Eukaryota</taxon>
        <taxon>Metazoa</taxon>
        <taxon>Ecdysozoa</taxon>
        <taxon>Arthropoda</taxon>
        <taxon>Hexapoda</taxon>
        <taxon>Insecta</taxon>
        <taxon>Pterygota</taxon>
        <taxon>Neoptera</taxon>
        <taxon>Endopterygota</taxon>
        <taxon>Diptera</taxon>
        <taxon>Nematocera</taxon>
        <taxon>Culicoidea</taxon>
        <taxon>Culicidae</taxon>
        <taxon>Culicinae</taxon>
        <taxon>Aedini</taxon>
        <taxon>Aedes</taxon>
        <taxon>Stegomyia</taxon>
    </lineage>
</organism>